<name>A0A8S5RS43_9CAUD</name>
<keyword evidence="1" id="KW-0812">Transmembrane</keyword>
<sequence>MSHFIIFIIVVMLTAAYYKLIIPVAALYLGIIFNNVLYGLIGMIVTWLFLMVISKVHD</sequence>
<feature type="transmembrane region" description="Helical" evidence="1">
    <location>
        <begin position="6"/>
        <end position="29"/>
    </location>
</feature>
<protein>
    <submittedName>
        <fullName evidence="2">Uncharacterized protein</fullName>
    </submittedName>
</protein>
<dbReference type="EMBL" id="BK057792">
    <property type="protein sequence ID" value="DAE91980.1"/>
    <property type="molecule type" value="Genomic_DNA"/>
</dbReference>
<keyword evidence="1" id="KW-1133">Transmembrane helix</keyword>
<evidence type="ECO:0000313" key="2">
    <source>
        <dbReference type="EMBL" id="DAE91980.1"/>
    </source>
</evidence>
<proteinExistence type="predicted"/>
<accession>A0A8S5RS43</accession>
<keyword evidence="1" id="KW-0472">Membrane</keyword>
<evidence type="ECO:0000256" key="1">
    <source>
        <dbReference type="SAM" id="Phobius"/>
    </source>
</evidence>
<feature type="transmembrane region" description="Helical" evidence="1">
    <location>
        <begin position="36"/>
        <end position="54"/>
    </location>
</feature>
<organism evidence="2">
    <name type="scientific">Podoviridae sp. ctXdu7</name>
    <dbReference type="NCBI Taxonomy" id="2827618"/>
    <lineage>
        <taxon>Viruses</taxon>
        <taxon>Duplodnaviria</taxon>
        <taxon>Heunggongvirae</taxon>
        <taxon>Uroviricota</taxon>
        <taxon>Caudoviricetes</taxon>
    </lineage>
</organism>
<reference evidence="2" key="1">
    <citation type="journal article" date="2021" name="Proc. Natl. Acad. Sci. U.S.A.">
        <title>A Catalog of Tens of Thousands of Viruses from Human Metagenomes Reveals Hidden Associations with Chronic Diseases.</title>
        <authorList>
            <person name="Tisza M.J."/>
            <person name="Buck C.B."/>
        </authorList>
    </citation>
    <scope>NUCLEOTIDE SEQUENCE</scope>
    <source>
        <strain evidence="2">CtXdu7</strain>
    </source>
</reference>